<proteinExistence type="predicted"/>
<sequence length="242" mass="26111">MTSIRDTYAYDPYYVGSHDHPAEDPYDRASEDLGDNDSQAMLAQTAGSGQNQAYSSVPRSSTVPRQQSVRYMDNPSYIPSQSQPRTNQSASYGTYDGGNPFADPASPSDRYYSHGSAQYSDPEKYSRSGRMFGMKRRNFFIIVIVVAAVIVALIVAAAVKNVSHIMKNSTSSTNALGDDVLRSSSSTVTSSATSSARSAAPTVFAAWYNSTNATYIYPNSTVSASTTVAPSPSSNVSIHFYF</sequence>
<gene>
    <name evidence="1" type="ORF">V1525DRAFT_377616</name>
</gene>
<evidence type="ECO:0000313" key="1">
    <source>
        <dbReference type="EMBL" id="KAK9237319.1"/>
    </source>
</evidence>
<evidence type="ECO:0000313" key="2">
    <source>
        <dbReference type="Proteomes" id="UP001433508"/>
    </source>
</evidence>
<keyword evidence="2" id="KW-1185">Reference proteome</keyword>
<accession>A0ACC3T094</accession>
<protein>
    <submittedName>
        <fullName evidence="1">Uncharacterized protein</fullName>
    </submittedName>
</protein>
<dbReference type="Proteomes" id="UP001433508">
    <property type="component" value="Unassembled WGS sequence"/>
</dbReference>
<name>A0ACC3T094_LIPKO</name>
<reference evidence="2" key="1">
    <citation type="journal article" date="2024" name="Front. Bioeng. Biotechnol.">
        <title>Genome-scale model development and genomic sequencing of the oleaginous clade Lipomyces.</title>
        <authorList>
            <person name="Czajka J.J."/>
            <person name="Han Y."/>
            <person name="Kim J."/>
            <person name="Mondo S.J."/>
            <person name="Hofstad B.A."/>
            <person name="Robles A."/>
            <person name="Haridas S."/>
            <person name="Riley R."/>
            <person name="LaButti K."/>
            <person name="Pangilinan J."/>
            <person name="Andreopoulos W."/>
            <person name="Lipzen A."/>
            <person name="Yan J."/>
            <person name="Wang M."/>
            <person name="Ng V."/>
            <person name="Grigoriev I.V."/>
            <person name="Spatafora J.W."/>
            <person name="Magnuson J.K."/>
            <person name="Baker S.E."/>
            <person name="Pomraning K.R."/>
        </authorList>
    </citation>
    <scope>NUCLEOTIDE SEQUENCE [LARGE SCALE GENOMIC DNA]</scope>
    <source>
        <strain evidence="2">CBS 7786</strain>
    </source>
</reference>
<comment type="caution">
    <text evidence="1">The sequence shown here is derived from an EMBL/GenBank/DDBJ whole genome shotgun (WGS) entry which is preliminary data.</text>
</comment>
<organism evidence="1 2">
    <name type="scientific">Lipomyces kononenkoae</name>
    <name type="common">Yeast</name>
    <dbReference type="NCBI Taxonomy" id="34357"/>
    <lineage>
        <taxon>Eukaryota</taxon>
        <taxon>Fungi</taxon>
        <taxon>Dikarya</taxon>
        <taxon>Ascomycota</taxon>
        <taxon>Saccharomycotina</taxon>
        <taxon>Lipomycetes</taxon>
        <taxon>Lipomycetales</taxon>
        <taxon>Lipomycetaceae</taxon>
        <taxon>Lipomyces</taxon>
    </lineage>
</organism>
<dbReference type="EMBL" id="MU971371">
    <property type="protein sequence ID" value="KAK9237319.1"/>
    <property type="molecule type" value="Genomic_DNA"/>
</dbReference>